<comment type="similarity">
    <text evidence="1 9 10">Belongs to the peptidase A8 family.</text>
</comment>
<dbReference type="PANTHER" id="PTHR33695:SF1">
    <property type="entry name" value="LIPOPROTEIN SIGNAL PEPTIDASE"/>
    <property type="match status" value="1"/>
</dbReference>
<dbReference type="Pfam" id="PF01252">
    <property type="entry name" value="Peptidase_A8"/>
    <property type="match status" value="1"/>
</dbReference>
<dbReference type="RefSeq" id="WP_193718275.1">
    <property type="nucleotide sequence ID" value="NZ_JACSPN010000001.1"/>
</dbReference>
<comment type="caution">
    <text evidence="9">Lacks conserved residue(s) required for the propagation of feature annotation.</text>
</comment>
<feature type="compositionally biased region" description="Low complexity" evidence="11">
    <location>
        <begin position="22"/>
        <end position="31"/>
    </location>
</feature>
<keyword evidence="5 9" id="KW-0064">Aspartyl protease</keyword>
<dbReference type="PROSITE" id="PS00855">
    <property type="entry name" value="SPASE_II"/>
    <property type="match status" value="1"/>
</dbReference>
<keyword evidence="6 9" id="KW-0378">Hydrolase</keyword>
<dbReference type="EC" id="3.4.23.36" evidence="9"/>
<feature type="transmembrane region" description="Helical" evidence="9">
    <location>
        <begin position="123"/>
        <end position="139"/>
    </location>
</feature>
<evidence type="ECO:0000256" key="8">
    <source>
        <dbReference type="ARBA" id="ARBA00023136"/>
    </source>
</evidence>
<gene>
    <name evidence="9" type="primary">lspA</name>
    <name evidence="12" type="ORF">H9623_01360</name>
</gene>
<reference evidence="12 13" key="1">
    <citation type="submission" date="2020-08" db="EMBL/GenBank/DDBJ databases">
        <title>A Genomic Blueprint of the Chicken Gut Microbiome.</title>
        <authorList>
            <person name="Gilroy R."/>
            <person name="Ravi A."/>
            <person name="Getino M."/>
            <person name="Pursley I."/>
            <person name="Horton D.L."/>
            <person name="Alikhan N.-F."/>
            <person name="Baker D."/>
            <person name="Gharbi K."/>
            <person name="Hall N."/>
            <person name="Watson M."/>
            <person name="Adriaenssens E.M."/>
            <person name="Foster-Nyarko E."/>
            <person name="Jarju S."/>
            <person name="Secka A."/>
            <person name="Antonio M."/>
            <person name="Oren A."/>
            <person name="Chaudhuri R."/>
            <person name="La Ragione R.M."/>
            <person name="Hildebrand F."/>
            <person name="Pallen M.J."/>
        </authorList>
    </citation>
    <scope>NUCLEOTIDE SEQUENCE [LARGE SCALE GENOMIC DNA]</scope>
    <source>
        <strain evidence="12 13">Sa1BUA8</strain>
    </source>
</reference>
<dbReference type="PANTHER" id="PTHR33695">
    <property type="entry name" value="LIPOPROTEIN SIGNAL PEPTIDASE"/>
    <property type="match status" value="1"/>
</dbReference>
<dbReference type="HAMAP" id="MF_00161">
    <property type="entry name" value="LspA"/>
    <property type="match status" value="1"/>
</dbReference>
<feature type="active site" evidence="9">
    <location>
        <position position="155"/>
    </location>
</feature>
<dbReference type="InterPro" id="IPR001872">
    <property type="entry name" value="Peptidase_A8"/>
</dbReference>
<evidence type="ECO:0000256" key="2">
    <source>
        <dbReference type="ARBA" id="ARBA00022475"/>
    </source>
</evidence>
<dbReference type="GO" id="GO:0004190">
    <property type="term" value="F:aspartic-type endopeptidase activity"/>
    <property type="evidence" value="ECO:0007669"/>
    <property type="project" value="UniProtKB-UniRule"/>
</dbReference>
<dbReference type="EMBL" id="JACSPN010000001">
    <property type="protein sequence ID" value="MBE7698955.1"/>
    <property type="molecule type" value="Genomic_DNA"/>
</dbReference>
<sequence length="237" mass="24116">MSTTPSPQPPVPADRSDGAGTGSAASSAAPSAGAPRRHLLAWVAGLTLLVILVDQASKYWAEATLADQAPVPVLGTLLQLRLLYNDGAALSIGSGFTWLLTIIVVGVVVVILRITRKIGSRGWAVALGLLLGGAIGNLIDRLFKEPSFGQGHVVDFIDYAGFFVGNVADIAIVAAAVMIAILSILGIGIDGQRHADTDKDVVEAAPSDATPDVAPGDPDPKGPGTTSPTAPPTGTES</sequence>
<evidence type="ECO:0000256" key="10">
    <source>
        <dbReference type="RuleBase" id="RU004181"/>
    </source>
</evidence>
<dbReference type="GO" id="GO:0005886">
    <property type="term" value="C:plasma membrane"/>
    <property type="evidence" value="ECO:0007669"/>
    <property type="project" value="UniProtKB-SubCell"/>
</dbReference>
<dbReference type="AlphaFoldDB" id="A0A9D5U6B5"/>
<keyword evidence="3 9" id="KW-0645">Protease</keyword>
<feature type="region of interest" description="Disordered" evidence="11">
    <location>
        <begin position="1"/>
        <end position="31"/>
    </location>
</feature>
<proteinExistence type="inferred from homology"/>
<keyword evidence="2 9" id="KW-1003">Cell membrane</keyword>
<dbReference type="PRINTS" id="PR00781">
    <property type="entry name" value="LIPOSIGPTASE"/>
</dbReference>
<evidence type="ECO:0000256" key="1">
    <source>
        <dbReference type="ARBA" id="ARBA00006139"/>
    </source>
</evidence>
<keyword evidence="13" id="KW-1185">Reference proteome</keyword>
<accession>A0A9D5U6B5</accession>
<feature type="compositionally biased region" description="Pro residues" evidence="11">
    <location>
        <begin position="1"/>
        <end position="12"/>
    </location>
</feature>
<feature type="compositionally biased region" description="Low complexity" evidence="11">
    <location>
        <begin position="211"/>
        <end position="237"/>
    </location>
</feature>
<comment type="caution">
    <text evidence="12">The sequence shown here is derived from an EMBL/GenBank/DDBJ whole genome shotgun (WGS) entry which is preliminary data.</text>
</comment>
<comment type="subcellular location">
    <subcellularLocation>
        <location evidence="9">Cell membrane</location>
        <topology evidence="9">Multi-pass membrane protein</topology>
    </subcellularLocation>
</comment>
<dbReference type="GO" id="GO:0006508">
    <property type="term" value="P:proteolysis"/>
    <property type="evidence" value="ECO:0007669"/>
    <property type="project" value="UniProtKB-KW"/>
</dbReference>
<keyword evidence="8 9" id="KW-0472">Membrane</keyword>
<evidence type="ECO:0000256" key="5">
    <source>
        <dbReference type="ARBA" id="ARBA00022750"/>
    </source>
</evidence>
<evidence type="ECO:0000256" key="4">
    <source>
        <dbReference type="ARBA" id="ARBA00022692"/>
    </source>
</evidence>
<name>A0A9D5U6B5_9CELL</name>
<comment type="pathway">
    <text evidence="9">Protein modification; lipoprotein biosynthesis (signal peptide cleavage).</text>
</comment>
<feature type="region of interest" description="Disordered" evidence="11">
    <location>
        <begin position="198"/>
        <end position="237"/>
    </location>
</feature>
<evidence type="ECO:0000313" key="12">
    <source>
        <dbReference type="EMBL" id="MBE7698955.1"/>
    </source>
</evidence>
<evidence type="ECO:0000256" key="7">
    <source>
        <dbReference type="ARBA" id="ARBA00022989"/>
    </source>
</evidence>
<feature type="transmembrane region" description="Helical" evidence="9">
    <location>
        <begin position="159"/>
        <end position="185"/>
    </location>
</feature>
<evidence type="ECO:0000256" key="11">
    <source>
        <dbReference type="SAM" id="MobiDB-lite"/>
    </source>
</evidence>
<evidence type="ECO:0000256" key="9">
    <source>
        <dbReference type="HAMAP-Rule" id="MF_00161"/>
    </source>
</evidence>
<evidence type="ECO:0000256" key="3">
    <source>
        <dbReference type="ARBA" id="ARBA00022670"/>
    </source>
</evidence>
<comment type="function">
    <text evidence="9">This protein specifically catalyzes the removal of signal peptides from prolipoproteins.</text>
</comment>
<organism evidence="12 13">
    <name type="scientific">Oerskovia douganii</name>
    <dbReference type="NCBI Taxonomy" id="2762210"/>
    <lineage>
        <taxon>Bacteria</taxon>
        <taxon>Bacillati</taxon>
        <taxon>Actinomycetota</taxon>
        <taxon>Actinomycetes</taxon>
        <taxon>Micrococcales</taxon>
        <taxon>Cellulomonadaceae</taxon>
        <taxon>Oerskovia</taxon>
    </lineage>
</organism>
<evidence type="ECO:0000256" key="6">
    <source>
        <dbReference type="ARBA" id="ARBA00022801"/>
    </source>
</evidence>
<comment type="catalytic activity">
    <reaction evidence="9">
        <text>Release of signal peptides from bacterial membrane prolipoproteins. Hydrolyzes -Xaa-Yaa-Zaa-|-(S,diacylglyceryl)Cys-, in which Xaa is hydrophobic (preferably Leu), and Yaa (Ala or Ser) and Zaa (Gly or Ala) have small, neutral side chains.</text>
        <dbReference type="EC" id="3.4.23.36"/>
    </reaction>
</comment>
<protein>
    <recommendedName>
        <fullName evidence="9">Lipoprotein signal peptidase</fullName>
        <ecNumber evidence="9">3.4.23.36</ecNumber>
    </recommendedName>
    <alternativeName>
        <fullName evidence="9">Prolipoprotein signal peptidase</fullName>
    </alternativeName>
    <alternativeName>
        <fullName evidence="9">Signal peptidase II</fullName>
        <shortName evidence="9">SPase II</shortName>
    </alternativeName>
</protein>
<dbReference type="Proteomes" id="UP000822993">
    <property type="component" value="Unassembled WGS sequence"/>
</dbReference>
<keyword evidence="4 9" id="KW-0812">Transmembrane</keyword>
<feature type="active site" evidence="9">
    <location>
        <position position="169"/>
    </location>
</feature>
<feature type="transmembrane region" description="Helical" evidence="9">
    <location>
        <begin position="88"/>
        <end position="111"/>
    </location>
</feature>
<evidence type="ECO:0000313" key="13">
    <source>
        <dbReference type="Proteomes" id="UP000822993"/>
    </source>
</evidence>
<keyword evidence="7 9" id="KW-1133">Transmembrane helix</keyword>